<organism evidence="1 3">
    <name type="scientific">Pedobacter alluvionis</name>
    <dbReference type="NCBI Taxonomy" id="475253"/>
    <lineage>
        <taxon>Bacteria</taxon>
        <taxon>Pseudomonadati</taxon>
        <taxon>Bacteroidota</taxon>
        <taxon>Sphingobacteriia</taxon>
        <taxon>Sphingobacteriales</taxon>
        <taxon>Sphingobacteriaceae</taxon>
        <taxon>Pedobacter</taxon>
    </lineage>
</organism>
<dbReference type="AlphaFoldDB" id="A0A497YKQ4"/>
<dbReference type="OrthoDB" id="1488184at2"/>
<protein>
    <submittedName>
        <fullName evidence="1">Uncharacterized protein</fullName>
    </submittedName>
</protein>
<accession>A0A497YKQ4</accession>
<dbReference type="InterPro" id="IPR045538">
    <property type="entry name" value="CIS_TMP"/>
</dbReference>
<gene>
    <name evidence="1" type="ORF">BCL90_1441</name>
    <name evidence="2" type="ORF">E3V97_15155</name>
</gene>
<dbReference type="Pfam" id="PF19268">
    <property type="entry name" value="CIS_TMP"/>
    <property type="match status" value="2"/>
</dbReference>
<reference evidence="1 3" key="1">
    <citation type="submission" date="2018-10" db="EMBL/GenBank/DDBJ databases">
        <title>Genomic Encyclopedia of Archaeal and Bacterial Type Strains, Phase II (KMG-II): from individual species to whole genera.</title>
        <authorList>
            <person name="Goeker M."/>
        </authorList>
    </citation>
    <scope>NUCLEOTIDE SEQUENCE [LARGE SCALE GENOMIC DNA]</scope>
    <source>
        <strain evidence="1 3">DSM 19624</strain>
    </source>
</reference>
<evidence type="ECO:0000313" key="3">
    <source>
        <dbReference type="Proteomes" id="UP000273898"/>
    </source>
</evidence>
<evidence type="ECO:0000313" key="4">
    <source>
        <dbReference type="Proteomes" id="UP000297429"/>
    </source>
</evidence>
<sequence length="937" mass="107531">MPQNSHNLISRLTWDTVFDSKAQGVALQERLSNWSGFHLQQEMAAVFDKFCPPGQTWKIQSLELDLGIINFDQLETELPIKIRQQLNEKLVEMILYSHQRGKQIEILDEKTSHLQLMRYFLWNGALPWNHQAADGSVNQILALQLHQNRAELVDMLKESGFSSEQVRRRMAWQFSEPNMIKVIEAIEPNVNGQIILFSNELTKIQQKETVVQAASTTDFKKNVWFWVLNYLLTERGTVFNRIQFMKSSIVQMAAHYNMQYDQLFELIELAVAKLARSLSLQSDFILTLQLLSKENRDQQKNKTRQVIEDVDHWYLLETLFLDQNLRHTAGKAATFNDLVSALAKEDAVRFKTLISSFGSKSDFWLPLINDLSNHSLKVVFTAFKYSKPVILTESIIFLNRLMGSTKQQTERNQLWYEGLMFILRQDHTSFTETAFLQVLIAVLAQNKQLSAMALLDQLLVAEVPVTLKTLRHTSLYHLLTTVFKSEVSRMPVLQFKKHLEQLIALCHLQVKGGIKNRKSFETLKNILDNYARLYPKALKETLMATPDAENLAPMLPVSISGKNFTAFLLPQGVSWTTLQEIPQANQSGQNEIWLAEMQQNPNKLLEFVKKEIITDHQWLWLQKVVGFDELLVIVGNLHPNRQPIFDVLGQFYRVLGTISFSNITGSEIQFILFKKVTTAWISGNWKLIAAENIWNELIWELCGKRTVPKAAFISQMGAHKQALPPLLQLALESLIVQDRYADEPNNENPKIMHVKLVKPIMMKEKADNLKGAISVKNAGLVIVNSYIAILFERLGLTRDRKFINVESQLQAAHYLQYIVTGQGHTEESFLPLNKILSGIPLVRPVMEGISISTENKQVIDGLITAVIGHWSAIGSSSIDGFRGNWLVRDGLLAEREERWELTVDKRPYDLLIHRSPFSFSIIKHPWMDKPLHVNWSY</sequence>
<comment type="caution">
    <text evidence="1">The sequence shown here is derived from an EMBL/GenBank/DDBJ whole genome shotgun (WGS) entry which is preliminary data.</text>
</comment>
<dbReference type="EMBL" id="SOPX01000002">
    <property type="protein sequence ID" value="TFB31907.1"/>
    <property type="molecule type" value="Genomic_DNA"/>
</dbReference>
<dbReference type="EMBL" id="RCCK01000010">
    <property type="protein sequence ID" value="RLJ80650.1"/>
    <property type="molecule type" value="Genomic_DNA"/>
</dbReference>
<keyword evidence="4" id="KW-1185">Reference proteome</keyword>
<dbReference type="Proteomes" id="UP000297429">
    <property type="component" value="Unassembled WGS sequence"/>
</dbReference>
<evidence type="ECO:0000313" key="2">
    <source>
        <dbReference type="EMBL" id="TFB31907.1"/>
    </source>
</evidence>
<reference evidence="2 4" key="2">
    <citation type="submission" date="2019-03" db="EMBL/GenBank/DDBJ databases">
        <authorList>
            <person name="He R.-H."/>
        </authorList>
    </citation>
    <scope>NUCLEOTIDE SEQUENCE [LARGE SCALE GENOMIC DNA]</scope>
    <source>
        <strain evidence="2 4">DSM 19624</strain>
    </source>
</reference>
<proteinExistence type="predicted"/>
<evidence type="ECO:0000313" key="1">
    <source>
        <dbReference type="EMBL" id="RLJ80650.1"/>
    </source>
</evidence>
<dbReference type="RefSeq" id="WP_121283236.1">
    <property type="nucleotide sequence ID" value="NZ_RCCK01000010.1"/>
</dbReference>
<dbReference type="Proteomes" id="UP000273898">
    <property type="component" value="Unassembled WGS sequence"/>
</dbReference>
<name>A0A497YKQ4_9SPHI</name>